<accession>A0A8H6XQL0</accession>
<proteinExistence type="predicted"/>
<sequence length="889" mass="99740">MKLPVQKSGPSISLRRRNMIRPWSMAGGGDMEGILIFAGLFSAILTAFIIESYKTLNPDSGRTTVLLLAQILRTLSPDGNGTSVEVPHLSEFSPPPISVVCNSLWFLSLSLSLSSALVATLIEQWARNFLQRTEMRSSPVVRARIFSYLYYGMKRFNMHTVVELVPLLLHSSLFLFFSGLVAFLLPINMILAALVGGVLTVVATIYTCLTILPVLYHDCPFWTPMSSGFWRARRILSPLLWAPLVGTRDPEKIQTSFDTTIKVPETIVESMISFATLDSPERTERDARALCWTSRSLVDDDELEPFLEGIPDLIHDPANHRRYVYDERIRFLVQDPEVQLGSRMANLIHMSDSGLLAPAVQTRRVISCLKAMWAIARLAEKDSYPQPFDSIQETHLFSNFIRRSPSLTHYSASAVALVGWSRLCSRTACINRALQMLKECEQDGRSTRAAKVAQTVQHLRVLLPHWPYPAKTSTNSQATSSWIMKTITEVRSMKDSVRHKPLEICLQFLTDCSFLDTLPYQFDKTWDRFKGEISAPADYGLPIVEQIYERLSLSHSIMFNDPSVHDFDKLLGVLFPLWQRFTSGNSTFVRHLVSYINSRTSDDAVYYALRGCEKSLSSCLLNGLRNNNENDLLIATFRLLRFPRMLNMDCSYSDKSSLDALHSVAASPVSLSVASLVRHSIIHSICEATDAALAFLDRGNEGLYLDDPPLSTETTRLLEQHQITQSKCIDQLRSEACLINVSHFLNHCRSSLVPYKSRETLSVIGDFAPRTPIDPTHQRYFARSLRDLVSQADVLPCRDLVEELICSKLLAVYAHTAEDVSASPMTMMTTTEGETLSRSKYLDDVLASGMVVDALELFFKNSPAQPTGSPKTQEIIRALKSQRIPTGGT</sequence>
<feature type="transmembrane region" description="Helical" evidence="1">
    <location>
        <begin position="190"/>
        <end position="216"/>
    </location>
</feature>
<feature type="transmembrane region" description="Helical" evidence="1">
    <location>
        <begin position="104"/>
        <end position="126"/>
    </location>
</feature>
<keyword evidence="1" id="KW-0812">Transmembrane</keyword>
<keyword evidence="1" id="KW-0472">Membrane</keyword>
<keyword evidence="1" id="KW-1133">Transmembrane helix</keyword>
<dbReference type="OrthoDB" id="3044488at2759"/>
<evidence type="ECO:0000259" key="2">
    <source>
        <dbReference type="Pfam" id="PF20153"/>
    </source>
</evidence>
<feature type="domain" description="DUF6535" evidence="2">
    <location>
        <begin position="29"/>
        <end position="185"/>
    </location>
</feature>
<evidence type="ECO:0000313" key="4">
    <source>
        <dbReference type="Proteomes" id="UP000620124"/>
    </source>
</evidence>
<comment type="caution">
    <text evidence="3">The sequence shown here is derived from an EMBL/GenBank/DDBJ whole genome shotgun (WGS) entry which is preliminary data.</text>
</comment>
<dbReference type="AlphaFoldDB" id="A0A8H6XQL0"/>
<dbReference type="InterPro" id="IPR045338">
    <property type="entry name" value="DUF6535"/>
</dbReference>
<dbReference type="Proteomes" id="UP000620124">
    <property type="component" value="Unassembled WGS sequence"/>
</dbReference>
<organism evidence="3 4">
    <name type="scientific">Mycena venus</name>
    <dbReference type="NCBI Taxonomy" id="2733690"/>
    <lineage>
        <taxon>Eukaryota</taxon>
        <taxon>Fungi</taxon>
        <taxon>Dikarya</taxon>
        <taxon>Basidiomycota</taxon>
        <taxon>Agaricomycotina</taxon>
        <taxon>Agaricomycetes</taxon>
        <taxon>Agaricomycetidae</taxon>
        <taxon>Agaricales</taxon>
        <taxon>Marasmiineae</taxon>
        <taxon>Mycenaceae</taxon>
        <taxon>Mycena</taxon>
    </lineage>
</organism>
<dbReference type="EMBL" id="JACAZI010000014">
    <property type="protein sequence ID" value="KAF7344676.1"/>
    <property type="molecule type" value="Genomic_DNA"/>
</dbReference>
<name>A0A8H6XQL0_9AGAR</name>
<feature type="transmembrane region" description="Helical" evidence="1">
    <location>
        <begin position="23"/>
        <end position="50"/>
    </location>
</feature>
<evidence type="ECO:0000313" key="3">
    <source>
        <dbReference type="EMBL" id="KAF7344676.1"/>
    </source>
</evidence>
<feature type="transmembrane region" description="Helical" evidence="1">
    <location>
        <begin position="161"/>
        <end position="184"/>
    </location>
</feature>
<evidence type="ECO:0000256" key="1">
    <source>
        <dbReference type="SAM" id="Phobius"/>
    </source>
</evidence>
<protein>
    <recommendedName>
        <fullName evidence="2">DUF6535 domain-containing protein</fullName>
    </recommendedName>
</protein>
<reference evidence="3" key="1">
    <citation type="submission" date="2020-05" db="EMBL/GenBank/DDBJ databases">
        <title>Mycena genomes resolve the evolution of fungal bioluminescence.</title>
        <authorList>
            <person name="Tsai I.J."/>
        </authorList>
    </citation>
    <scope>NUCLEOTIDE SEQUENCE</scope>
    <source>
        <strain evidence="3">CCC161011</strain>
    </source>
</reference>
<dbReference type="Pfam" id="PF20153">
    <property type="entry name" value="DUF6535"/>
    <property type="match status" value="1"/>
</dbReference>
<gene>
    <name evidence="3" type="ORF">MVEN_01627800</name>
</gene>
<keyword evidence="4" id="KW-1185">Reference proteome</keyword>